<evidence type="ECO:0000256" key="1">
    <source>
        <dbReference type="SAM" id="Phobius"/>
    </source>
</evidence>
<protein>
    <submittedName>
        <fullName evidence="2">Phage tail protein</fullName>
    </submittedName>
</protein>
<reference evidence="2" key="1">
    <citation type="submission" date="2022-04" db="EMBL/GenBank/DDBJ databases">
        <title>Tomato heritable bacteria conferring resistance against bacterial wilt.</title>
        <authorList>
            <person name="Yin J."/>
        </authorList>
    </citation>
    <scope>NUCLEOTIDE SEQUENCE</scope>
    <source>
        <strain evidence="2">Cra20</strain>
    </source>
</reference>
<dbReference type="Pfam" id="PF06891">
    <property type="entry name" value="P2_Phage_GpR"/>
    <property type="match status" value="1"/>
</dbReference>
<dbReference type="EMBL" id="JALMLT010000001">
    <property type="protein sequence ID" value="MDT8758232.1"/>
    <property type="molecule type" value="Genomic_DNA"/>
</dbReference>
<keyword evidence="1" id="KW-0812">Transmembrane</keyword>
<sequence>MNKIDSLQAAIVAALPELANDPARLRMWIDRGAAQSRQTESLSFGFTYRLNILVLELASDIALLALAIFGWLRVNEPHLLAPDTDGFSFDADILDNRTADILIQIDVRQNVQVRAAEAGYSLEYLDEPDPLFPDMLGIVAGAPIPPLADVMTDTTADG</sequence>
<feature type="transmembrane region" description="Helical" evidence="1">
    <location>
        <begin position="52"/>
        <end position="72"/>
    </location>
</feature>
<keyword evidence="1" id="KW-1133">Transmembrane helix</keyword>
<keyword evidence="1" id="KW-0472">Membrane</keyword>
<dbReference type="InterPro" id="IPR009678">
    <property type="entry name" value="Phage_tail_completion_R"/>
</dbReference>
<accession>A0ABU3N113</accession>
<comment type="caution">
    <text evidence="2">The sequence shown here is derived from an EMBL/GenBank/DDBJ whole genome shotgun (WGS) entry which is preliminary data.</text>
</comment>
<evidence type="ECO:0000313" key="2">
    <source>
        <dbReference type="EMBL" id="MDT8758232.1"/>
    </source>
</evidence>
<gene>
    <name evidence="2" type="ORF">MZO42_05940</name>
</gene>
<name>A0ABU3N113_9SPHN</name>
<proteinExistence type="predicted"/>
<organism evidence="2">
    <name type="scientific">Sphingomonas psychrotolerans</name>
    <dbReference type="NCBI Taxonomy" id="1327635"/>
    <lineage>
        <taxon>Bacteria</taxon>
        <taxon>Pseudomonadati</taxon>
        <taxon>Pseudomonadota</taxon>
        <taxon>Alphaproteobacteria</taxon>
        <taxon>Sphingomonadales</taxon>
        <taxon>Sphingomonadaceae</taxon>
        <taxon>Sphingomonas</taxon>
    </lineage>
</organism>